<keyword evidence="7" id="KW-1185">Reference proteome</keyword>
<dbReference type="Gene3D" id="2.120.10.80">
    <property type="entry name" value="Kelch-type beta propeller"/>
    <property type="match status" value="1"/>
</dbReference>
<dbReference type="InterPro" id="IPR001138">
    <property type="entry name" value="Zn2Cys6_DnaBD"/>
</dbReference>
<dbReference type="PANTHER" id="PTHR47435:SF4">
    <property type="entry name" value="KELCH REPEAT PROTEIN (AFU_ORTHOLOGUE AFUA_5G12780)"/>
    <property type="match status" value="1"/>
</dbReference>
<evidence type="ECO:0000256" key="1">
    <source>
        <dbReference type="ARBA" id="ARBA00022737"/>
    </source>
</evidence>
<evidence type="ECO:0000313" key="6">
    <source>
        <dbReference type="EMBL" id="KAF9894849.1"/>
    </source>
</evidence>
<dbReference type="AlphaFoldDB" id="A0AAD4CY58"/>
<keyword evidence="1" id="KW-0677">Repeat</keyword>
<evidence type="ECO:0000313" key="7">
    <source>
        <dbReference type="Proteomes" id="UP001194746"/>
    </source>
</evidence>
<evidence type="ECO:0000256" key="3">
    <source>
        <dbReference type="ARBA" id="ARBA00023015"/>
    </source>
</evidence>
<dbReference type="GO" id="GO:0008270">
    <property type="term" value="F:zinc ion binding"/>
    <property type="evidence" value="ECO:0007669"/>
    <property type="project" value="InterPro"/>
</dbReference>
<dbReference type="GO" id="GO:0000981">
    <property type="term" value="F:DNA-binding transcription factor activity, RNA polymerase II-specific"/>
    <property type="evidence" value="ECO:0007669"/>
    <property type="project" value="InterPro"/>
</dbReference>
<accession>A0AAD4CY58</accession>
<dbReference type="SUPFAM" id="SSF117281">
    <property type="entry name" value="Kelch motif"/>
    <property type="match status" value="1"/>
</dbReference>
<evidence type="ECO:0000256" key="2">
    <source>
        <dbReference type="ARBA" id="ARBA00023004"/>
    </source>
</evidence>
<evidence type="ECO:0000256" key="5">
    <source>
        <dbReference type="ARBA" id="ARBA00023242"/>
    </source>
</evidence>
<dbReference type="EMBL" id="VCAU01000002">
    <property type="protein sequence ID" value="KAF9894849.1"/>
    <property type="molecule type" value="Genomic_DNA"/>
</dbReference>
<gene>
    <name evidence="6" type="ORF">FE257_004470</name>
</gene>
<keyword evidence="5" id="KW-0539">Nucleus</keyword>
<dbReference type="InterPro" id="IPR015915">
    <property type="entry name" value="Kelch-typ_b-propeller"/>
</dbReference>
<keyword evidence="3" id="KW-0805">Transcription regulation</keyword>
<dbReference type="Proteomes" id="UP001194746">
    <property type="component" value="Unassembled WGS sequence"/>
</dbReference>
<evidence type="ECO:0000256" key="4">
    <source>
        <dbReference type="ARBA" id="ARBA00023163"/>
    </source>
</evidence>
<dbReference type="PANTHER" id="PTHR47435">
    <property type="entry name" value="KELCH REPEAT PROTEIN (AFU_ORTHOLOGUE AFUA_5G12780)"/>
    <property type="match status" value="1"/>
</dbReference>
<dbReference type="CDD" id="cd00067">
    <property type="entry name" value="GAL4"/>
    <property type="match status" value="1"/>
</dbReference>
<protein>
    <submittedName>
        <fullName evidence="6">Uncharacterized protein</fullName>
    </submittedName>
</protein>
<keyword evidence="2" id="KW-0408">Iron</keyword>
<organism evidence="6 7">
    <name type="scientific">Aspergillus nanangensis</name>
    <dbReference type="NCBI Taxonomy" id="2582783"/>
    <lineage>
        <taxon>Eukaryota</taxon>
        <taxon>Fungi</taxon>
        <taxon>Dikarya</taxon>
        <taxon>Ascomycota</taxon>
        <taxon>Pezizomycotina</taxon>
        <taxon>Eurotiomycetes</taxon>
        <taxon>Eurotiomycetidae</taxon>
        <taxon>Eurotiales</taxon>
        <taxon>Aspergillaceae</taxon>
        <taxon>Aspergillus</taxon>
        <taxon>Aspergillus subgen. Circumdati</taxon>
    </lineage>
</organism>
<comment type="caution">
    <text evidence="6">The sequence shown here is derived from an EMBL/GenBank/DDBJ whole genome shotgun (WGS) entry which is preliminary data.</text>
</comment>
<sequence length="819" mass="90567">MAPIEESGAFWVFDPYSKIWSELKPNDPQSPYPAGRSFHALTSNGQDTIFLHAGCPEKGRLGDLWAFSIPTRQWRQLTSAPKPERGGTSIAFAEGRIFRMNGFDGNTEQGGSLDVFDPEKNVWDTMSFSADGISGPPARSVSCLLALKVAGRPSLVTMFGEHDPSSLGHQGAGKMLADVWIFDLESEQWAEVKMRDGNDVPQGRGWFDADVVAGPPCPPLTQIIPSPRESVGTIPVAKLAAGEEKESCDETKPTCKACARLSLECSYGLNYTFRHTSNAQTTISGTLNVPTKAVTRKDHIEISNHVSESSGLKLPATLDTIDNVESMYLSHFQSHVRYLLPAASPQVIDNALQSPPARFAILCIAASNLSMLNASVQSRILPSNNRGSIFSPLVDKRHYSNARKYHDRALYCCRTTDPEEAKHQSVAILTTHVLLAYYHHASTDHRSFRMAVGESIRFVLQNRTSIADSIDGARALQLWYRLCTSHRPAKSPALLLEGEGASPYNLNVLPDVTEHLYLRCIVGMSADDLIYDILIKTLEIRTKLVTFRAVADTLQISDQSSHISSLTHEILNKMLGRHSAPHENAEAQGGFVGSHHLLGLLEVQSERLKVWKSRLNPNQLPMEYYPPHEPSADSLSCTAQSFSTHRDAMNALYYMLCQLAIHTSCQTSPTADCRSVYDPSTTLIDNMAHSVCRIASNLSFKASTTSDIYTFSLGEVLLHLVFLWRSDALFHSILDILWPSFEKSGRGYEHSHYPTQLAKRIIAQVALYWENNRVVLLALPAVAENISKSKLLDTSHPIDMVACGYNVDGKYFLEKGPLP</sequence>
<name>A0AAD4CY58_ASPNN</name>
<reference evidence="6" key="2">
    <citation type="submission" date="2020-02" db="EMBL/GenBank/DDBJ databases">
        <authorList>
            <person name="Gilchrist C.L.M."/>
            <person name="Chooi Y.-H."/>
        </authorList>
    </citation>
    <scope>NUCLEOTIDE SEQUENCE</scope>
    <source>
        <strain evidence="6">MST-FP2251</strain>
    </source>
</reference>
<dbReference type="GO" id="GO:0019760">
    <property type="term" value="P:glucosinolate metabolic process"/>
    <property type="evidence" value="ECO:0007669"/>
    <property type="project" value="UniProtKB-ARBA"/>
</dbReference>
<proteinExistence type="predicted"/>
<reference evidence="6" key="1">
    <citation type="journal article" date="2019" name="Beilstein J. Org. Chem.">
        <title>Nanangenines: drimane sesquiterpenoids as the dominant metabolite cohort of a novel Australian fungus, Aspergillus nanangensis.</title>
        <authorList>
            <person name="Lacey H.J."/>
            <person name="Gilchrist C.L.M."/>
            <person name="Crombie A."/>
            <person name="Kalaitzis J.A."/>
            <person name="Vuong D."/>
            <person name="Rutledge P.J."/>
            <person name="Turner P."/>
            <person name="Pitt J.I."/>
            <person name="Lacey E."/>
            <person name="Chooi Y.H."/>
            <person name="Piggott A.M."/>
        </authorList>
    </citation>
    <scope>NUCLEOTIDE SEQUENCE</scope>
    <source>
        <strain evidence="6">MST-FP2251</strain>
    </source>
</reference>
<dbReference type="Pfam" id="PF24681">
    <property type="entry name" value="Kelch_KLHDC2_KLHL20_DRC7"/>
    <property type="match status" value="1"/>
</dbReference>
<keyword evidence="4" id="KW-0804">Transcription</keyword>